<dbReference type="InParanoid" id="A0A0G4GZC1"/>
<dbReference type="EMBL" id="CDMY01000897">
    <property type="protein sequence ID" value="CEM36589.1"/>
    <property type="molecule type" value="Genomic_DNA"/>
</dbReference>
<reference evidence="2 3" key="1">
    <citation type="submission" date="2014-11" db="EMBL/GenBank/DDBJ databases">
        <authorList>
            <person name="Zhu J."/>
            <person name="Qi W."/>
            <person name="Song R."/>
        </authorList>
    </citation>
    <scope>NUCLEOTIDE SEQUENCE [LARGE SCALE GENOMIC DNA]</scope>
</reference>
<feature type="region of interest" description="Disordered" evidence="1">
    <location>
        <begin position="1"/>
        <end position="57"/>
    </location>
</feature>
<sequence length="188" mass="20941">MDAQFLSANSKQTPFHPAHSNKDDQRSTYFGRHSPSPGERRAGGFTSPRRDRRSVRDLPAELSEFQLPKGASWLEWTSTKAPREGLTNVAVKIEGVRGEITKAELHEAIKELITHSGFQKMYCAVDPTPTQSTLQIYVTFTLDDAGVRRAERVKTRTDGVDQAILVPNAWKGRLVASMGTLIVPDQHN</sequence>
<evidence type="ECO:0000256" key="1">
    <source>
        <dbReference type="SAM" id="MobiDB-lite"/>
    </source>
</evidence>
<evidence type="ECO:0000313" key="3">
    <source>
        <dbReference type="Proteomes" id="UP000041254"/>
    </source>
</evidence>
<feature type="compositionally biased region" description="Polar residues" evidence="1">
    <location>
        <begin position="1"/>
        <end position="13"/>
    </location>
</feature>
<dbReference type="AlphaFoldDB" id="A0A0G4GZC1"/>
<accession>A0A0G4GZC1</accession>
<protein>
    <submittedName>
        <fullName evidence="2">Uncharacterized protein</fullName>
    </submittedName>
</protein>
<proteinExistence type="predicted"/>
<evidence type="ECO:0000313" key="2">
    <source>
        <dbReference type="EMBL" id="CEM36589.1"/>
    </source>
</evidence>
<dbReference type="Proteomes" id="UP000041254">
    <property type="component" value="Unassembled WGS sequence"/>
</dbReference>
<gene>
    <name evidence="2" type="ORF">Vbra_19156</name>
</gene>
<keyword evidence="3" id="KW-1185">Reference proteome</keyword>
<name>A0A0G4GZC1_VITBC</name>
<dbReference type="VEuPathDB" id="CryptoDB:Vbra_19156"/>
<organism evidence="2 3">
    <name type="scientific">Vitrella brassicaformis (strain CCMP3155)</name>
    <dbReference type="NCBI Taxonomy" id="1169540"/>
    <lineage>
        <taxon>Eukaryota</taxon>
        <taxon>Sar</taxon>
        <taxon>Alveolata</taxon>
        <taxon>Colpodellida</taxon>
        <taxon>Vitrellaceae</taxon>
        <taxon>Vitrella</taxon>
    </lineage>
</organism>